<dbReference type="Proteomes" id="UP000023152">
    <property type="component" value="Unassembled WGS sequence"/>
</dbReference>
<feature type="compositionally biased region" description="Basic and acidic residues" evidence="1">
    <location>
        <begin position="53"/>
        <end position="78"/>
    </location>
</feature>
<evidence type="ECO:0000313" key="3">
    <source>
        <dbReference type="Proteomes" id="UP000023152"/>
    </source>
</evidence>
<reference evidence="2 3" key="1">
    <citation type="journal article" date="2013" name="Curr. Biol.">
        <title>The Genome of the Foraminiferan Reticulomyxa filosa.</title>
        <authorList>
            <person name="Glockner G."/>
            <person name="Hulsmann N."/>
            <person name="Schleicher M."/>
            <person name="Noegel A.A."/>
            <person name="Eichinger L."/>
            <person name="Gallinger C."/>
            <person name="Pawlowski J."/>
            <person name="Sierra R."/>
            <person name="Euteneuer U."/>
            <person name="Pillet L."/>
            <person name="Moustafa A."/>
            <person name="Platzer M."/>
            <person name="Groth M."/>
            <person name="Szafranski K."/>
            <person name="Schliwa M."/>
        </authorList>
    </citation>
    <scope>NUCLEOTIDE SEQUENCE [LARGE SCALE GENOMIC DNA]</scope>
</reference>
<proteinExistence type="predicted"/>
<feature type="compositionally biased region" description="Basic residues" evidence="1">
    <location>
        <begin position="100"/>
        <end position="113"/>
    </location>
</feature>
<feature type="region of interest" description="Disordered" evidence="1">
    <location>
        <begin position="1"/>
        <end position="78"/>
    </location>
</feature>
<feature type="compositionally biased region" description="Polar residues" evidence="1">
    <location>
        <begin position="37"/>
        <end position="52"/>
    </location>
</feature>
<sequence length="137" mass="15451">RPLPNSDGTVKGTIQTISSAETQKMKNADGSKEQKTEQVTTDLNQIENTSETPTKHEQQLSELKKETKVQELQSKEQVEVKELSEEILLLSDLPLEHITGKKKKKTKQKKKKKPTETNPKPRGHRSCAAPHCRNNSI</sequence>
<comment type="caution">
    <text evidence="2">The sequence shown here is derived from an EMBL/GenBank/DDBJ whole genome shotgun (WGS) entry which is preliminary data.</text>
</comment>
<dbReference type="EMBL" id="ASPP01047798">
    <property type="protein sequence ID" value="ETN98057.1"/>
    <property type="molecule type" value="Genomic_DNA"/>
</dbReference>
<evidence type="ECO:0000256" key="1">
    <source>
        <dbReference type="SAM" id="MobiDB-lite"/>
    </source>
</evidence>
<feature type="compositionally biased region" description="Polar residues" evidence="1">
    <location>
        <begin position="1"/>
        <end position="22"/>
    </location>
</feature>
<feature type="region of interest" description="Disordered" evidence="1">
    <location>
        <begin position="92"/>
        <end position="137"/>
    </location>
</feature>
<evidence type="ECO:0000313" key="2">
    <source>
        <dbReference type="EMBL" id="ETN98057.1"/>
    </source>
</evidence>
<protein>
    <submittedName>
        <fullName evidence="2">WD repeat-containing protein</fullName>
    </submittedName>
</protein>
<dbReference type="AlphaFoldDB" id="X6L800"/>
<organism evidence="2 3">
    <name type="scientific">Reticulomyxa filosa</name>
    <dbReference type="NCBI Taxonomy" id="46433"/>
    <lineage>
        <taxon>Eukaryota</taxon>
        <taxon>Sar</taxon>
        <taxon>Rhizaria</taxon>
        <taxon>Retaria</taxon>
        <taxon>Foraminifera</taxon>
        <taxon>Monothalamids</taxon>
        <taxon>Reticulomyxidae</taxon>
        <taxon>Reticulomyxa</taxon>
    </lineage>
</organism>
<gene>
    <name evidence="2" type="ORF">RFI_39465</name>
</gene>
<name>X6L800_RETFI</name>
<accession>X6L800</accession>
<feature type="compositionally biased region" description="Basic and acidic residues" evidence="1">
    <location>
        <begin position="23"/>
        <end position="36"/>
    </location>
</feature>
<keyword evidence="3" id="KW-1185">Reference proteome</keyword>
<feature type="non-terminal residue" evidence="2">
    <location>
        <position position="1"/>
    </location>
</feature>